<keyword evidence="2" id="KW-1185">Reference proteome</keyword>
<evidence type="ECO:0000313" key="2">
    <source>
        <dbReference type="Proteomes" id="UP000314294"/>
    </source>
</evidence>
<reference evidence="1 2" key="1">
    <citation type="submission" date="2019-03" db="EMBL/GenBank/DDBJ databases">
        <title>First draft genome of Liparis tanakae, snailfish: a comprehensive survey of snailfish specific genes.</title>
        <authorList>
            <person name="Kim W."/>
            <person name="Song I."/>
            <person name="Jeong J.-H."/>
            <person name="Kim D."/>
            <person name="Kim S."/>
            <person name="Ryu S."/>
            <person name="Song J.Y."/>
            <person name="Lee S.K."/>
        </authorList>
    </citation>
    <scope>NUCLEOTIDE SEQUENCE [LARGE SCALE GENOMIC DNA]</scope>
    <source>
        <tissue evidence="1">Muscle</tissue>
    </source>
</reference>
<dbReference type="Proteomes" id="UP000314294">
    <property type="component" value="Unassembled WGS sequence"/>
</dbReference>
<organism evidence="1 2">
    <name type="scientific">Liparis tanakae</name>
    <name type="common">Tanaka's snailfish</name>
    <dbReference type="NCBI Taxonomy" id="230148"/>
    <lineage>
        <taxon>Eukaryota</taxon>
        <taxon>Metazoa</taxon>
        <taxon>Chordata</taxon>
        <taxon>Craniata</taxon>
        <taxon>Vertebrata</taxon>
        <taxon>Euteleostomi</taxon>
        <taxon>Actinopterygii</taxon>
        <taxon>Neopterygii</taxon>
        <taxon>Teleostei</taxon>
        <taxon>Neoteleostei</taxon>
        <taxon>Acanthomorphata</taxon>
        <taxon>Eupercaria</taxon>
        <taxon>Perciformes</taxon>
        <taxon>Cottioidei</taxon>
        <taxon>Cottales</taxon>
        <taxon>Liparidae</taxon>
        <taxon>Liparis</taxon>
    </lineage>
</organism>
<dbReference type="EMBL" id="SRLO01002134">
    <property type="protein sequence ID" value="TNN33780.1"/>
    <property type="molecule type" value="Genomic_DNA"/>
</dbReference>
<sequence length="130" mass="15001">MFIMQCSILRYVKVCALPSARSSLVCVRSGSLPRWTPSWSCGRVPRPQKVILRVKCYRRKKKLRSNTLTKPYIDHIFLNPWLLLSSLSWCEGVASGYRIHADFMFTALKGFSLVQTHKLISSSSRQLFYV</sequence>
<accession>A0A4Z2EYW7</accession>
<dbReference type="AlphaFoldDB" id="A0A4Z2EYW7"/>
<proteinExistence type="predicted"/>
<gene>
    <name evidence="1" type="ORF">EYF80_056055</name>
</gene>
<name>A0A4Z2EYW7_9TELE</name>
<comment type="caution">
    <text evidence="1">The sequence shown here is derived from an EMBL/GenBank/DDBJ whole genome shotgun (WGS) entry which is preliminary data.</text>
</comment>
<evidence type="ECO:0000313" key="1">
    <source>
        <dbReference type="EMBL" id="TNN33780.1"/>
    </source>
</evidence>
<protein>
    <submittedName>
        <fullName evidence="1">Uncharacterized protein</fullName>
    </submittedName>
</protein>